<accession>A0A8J7KXB2</accession>
<protein>
    <submittedName>
        <fullName evidence="4">V-type ATP synthase subunit F</fullName>
    </submittedName>
</protein>
<evidence type="ECO:0000256" key="1">
    <source>
        <dbReference type="ARBA" id="ARBA00010148"/>
    </source>
</evidence>
<dbReference type="InterPro" id="IPR008218">
    <property type="entry name" value="ATPase_V1-cplx_f_g_su"/>
</dbReference>
<keyword evidence="3" id="KW-0406">Ion transport</keyword>
<dbReference type="GO" id="GO:0046961">
    <property type="term" value="F:proton-transporting ATPase activity, rotational mechanism"/>
    <property type="evidence" value="ECO:0007669"/>
    <property type="project" value="InterPro"/>
</dbReference>
<comment type="similarity">
    <text evidence="1">Belongs to the V-ATPase F subunit family.</text>
</comment>
<dbReference type="AlphaFoldDB" id="A0A8J7KXB2"/>
<name>A0A8J7KXB2_9FIRM</name>
<evidence type="ECO:0000313" key="4">
    <source>
        <dbReference type="EMBL" id="MBH1942355.1"/>
    </source>
</evidence>
<dbReference type="Pfam" id="PF01990">
    <property type="entry name" value="ATP-synt_F"/>
    <property type="match status" value="1"/>
</dbReference>
<dbReference type="Proteomes" id="UP000623269">
    <property type="component" value="Unassembled WGS sequence"/>
</dbReference>
<dbReference type="EMBL" id="JAEAGR010000020">
    <property type="protein sequence ID" value="MBH1942355.1"/>
    <property type="molecule type" value="Genomic_DNA"/>
</dbReference>
<dbReference type="RefSeq" id="WP_197662607.1">
    <property type="nucleotide sequence ID" value="NZ_JAEAGR010000020.1"/>
</dbReference>
<dbReference type="Gene3D" id="3.40.50.10580">
    <property type="entry name" value="ATPase, V1 complex, subunit F"/>
    <property type="match status" value="1"/>
</dbReference>
<organism evidence="4 5">
    <name type="scientific">Mobilitalea sibirica</name>
    <dbReference type="NCBI Taxonomy" id="1462919"/>
    <lineage>
        <taxon>Bacteria</taxon>
        <taxon>Bacillati</taxon>
        <taxon>Bacillota</taxon>
        <taxon>Clostridia</taxon>
        <taxon>Lachnospirales</taxon>
        <taxon>Lachnospiraceae</taxon>
        <taxon>Mobilitalea</taxon>
    </lineage>
</organism>
<reference evidence="4" key="1">
    <citation type="submission" date="2020-12" db="EMBL/GenBank/DDBJ databases">
        <title>M. sibirica DSM 26468T genome.</title>
        <authorList>
            <person name="Thieme N."/>
            <person name="Rettenmaier R."/>
            <person name="Zverlov V."/>
            <person name="Liebl W."/>
        </authorList>
    </citation>
    <scope>NUCLEOTIDE SEQUENCE</scope>
    <source>
        <strain evidence="4">DSM 26468</strain>
    </source>
</reference>
<dbReference type="InterPro" id="IPR036906">
    <property type="entry name" value="ATPase_V1_fsu_sf"/>
</dbReference>
<comment type="caution">
    <text evidence="4">The sequence shown here is derived from an EMBL/GenBank/DDBJ whole genome shotgun (WGS) entry which is preliminary data.</text>
</comment>
<sequence>MYKIAVLGDRDSIYGFAALGLDTFPVKNAEEAAKTLKTLDDGQYGVIYITEALQLALEEEIDRYTSEYLPAIIPIPGVSGNTGLGMRNVKKSVERAVGSDIIFNNDN</sequence>
<dbReference type="SUPFAM" id="SSF159468">
    <property type="entry name" value="AtpF-like"/>
    <property type="match status" value="1"/>
</dbReference>
<keyword evidence="5" id="KW-1185">Reference proteome</keyword>
<gene>
    <name evidence="4" type="ORF">I5677_15745</name>
</gene>
<dbReference type="NCBIfam" id="NF002384">
    <property type="entry name" value="PRK01395.1"/>
    <property type="match status" value="1"/>
</dbReference>
<evidence type="ECO:0000313" key="5">
    <source>
        <dbReference type="Proteomes" id="UP000623269"/>
    </source>
</evidence>
<proteinExistence type="inferred from homology"/>
<evidence type="ECO:0000256" key="2">
    <source>
        <dbReference type="ARBA" id="ARBA00022448"/>
    </source>
</evidence>
<evidence type="ECO:0000256" key="3">
    <source>
        <dbReference type="ARBA" id="ARBA00023065"/>
    </source>
</evidence>
<keyword evidence="2" id="KW-0813">Transport</keyword>